<dbReference type="Proteomes" id="UP000694412">
    <property type="component" value="Unassembled WGS sequence"/>
</dbReference>
<keyword evidence="5" id="KW-0966">Cell projection</keyword>
<keyword evidence="11" id="KW-1185">Reference proteome</keyword>
<dbReference type="PANTHER" id="PTHR12968:SF2">
    <property type="entry name" value="B9 DOMAIN-CONTAINING PROTEIN 2"/>
    <property type="match status" value="1"/>
</dbReference>
<dbReference type="PANTHER" id="PTHR12968">
    <property type="entry name" value="B9 DOMAIN-CONTAINING"/>
    <property type="match status" value="1"/>
</dbReference>
<protein>
    <recommendedName>
        <fullName evidence="8">B9 domain-containing protein 2</fullName>
    </recommendedName>
</protein>
<evidence type="ECO:0000313" key="10">
    <source>
        <dbReference type="Ensembl" id="ENSCJPP00005002945.1"/>
    </source>
</evidence>
<evidence type="ECO:0000313" key="11">
    <source>
        <dbReference type="Proteomes" id="UP000694412"/>
    </source>
</evidence>
<evidence type="ECO:0000256" key="1">
    <source>
        <dbReference type="ARBA" id="ARBA00004120"/>
    </source>
</evidence>
<feature type="compositionally biased region" description="Pro residues" evidence="9">
    <location>
        <begin position="143"/>
        <end position="157"/>
    </location>
</feature>
<evidence type="ECO:0000256" key="9">
    <source>
        <dbReference type="SAM" id="MobiDB-lite"/>
    </source>
</evidence>
<evidence type="ECO:0000256" key="7">
    <source>
        <dbReference type="ARBA" id="ARBA00038411"/>
    </source>
</evidence>
<comment type="similarity">
    <text evidence="7">Belongs to the B9D family.</text>
</comment>
<organism evidence="10 11">
    <name type="scientific">Coturnix japonica</name>
    <name type="common">Japanese quail</name>
    <name type="synonym">Coturnix coturnix japonica</name>
    <dbReference type="NCBI Taxonomy" id="93934"/>
    <lineage>
        <taxon>Eukaryota</taxon>
        <taxon>Metazoa</taxon>
        <taxon>Chordata</taxon>
        <taxon>Craniata</taxon>
        <taxon>Vertebrata</taxon>
        <taxon>Euteleostomi</taxon>
        <taxon>Archelosauria</taxon>
        <taxon>Archosauria</taxon>
        <taxon>Dinosauria</taxon>
        <taxon>Saurischia</taxon>
        <taxon>Theropoda</taxon>
        <taxon>Coelurosauria</taxon>
        <taxon>Aves</taxon>
        <taxon>Neognathae</taxon>
        <taxon>Galloanserae</taxon>
        <taxon>Galliformes</taxon>
        <taxon>Phasianidae</taxon>
        <taxon>Perdicinae</taxon>
        <taxon>Coturnix</taxon>
    </lineage>
</organism>
<keyword evidence="4" id="KW-0206">Cytoskeleton</keyword>
<reference evidence="10" key="2">
    <citation type="submission" date="2025-09" db="UniProtKB">
        <authorList>
            <consortium name="Ensembl"/>
        </authorList>
    </citation>
    <scope>IDENTIFICATION</scope>
</reference>
<reference evidence="10" key="1">
    <citation type="submission" date="2025-08" db="UniProtKB">
        <authorList>
            <consortium name="Ensembl"/>
        </authorList>
    </citation>
    <scope>IDENTIFICATION</scope>
</reference>
<dbReference type="AlphaFoldDB" id="A0A8C2SS20"/>
<dbReference type="Pfam" id="PF07162">
    <property type="entry name" value="B9-C2"/>
    <property type="match status" value="1"/>
</dbReference>
<evidence type="ECO:0000256" key="5">
    <source>
        <dbReference type="ARBA" id="ARBA00023273"/>
    </source>
</evidence>
<evidence type="ECO:0000256" key="8">
    <source>
        <dbReference type="ARBA" id="ARBA00039272"/>
    </source>
</evidence>
<comment type="subcellular location">
    <subcellularLocation>
        <location evidence="1">Cytoplasm</location>
        <location evidence="1">Cytoskeleton</location>
        <location evidence="1">Cilium basal body</location>
    </subcellularLocation>
</comment>
<feature type="region of interest" description="Disordered" evidence="9">
    <location>
        <begin position="131"/>
        <end position="157"/>
    </location>
</feature>
<feature type="compositionally biased region" description="Polar residues" evidence="9">
    <location>
        <begin position="133"/>
        <end position="142"/>
    </location>
</feature>
<dbReference type="Ensembl" id="ENSCJPT00005005372.1">
    <property type="protein sequence ID" value="ENSCJPP00005002945.1"/>
    <property type="gene ID" value="ENSCJPG00005003217.1"/>
</dbReference>
<keyword evidence="2" id="KW-0963">Cytoplasm</keyword>
<sequence>MGGQWVLMGAVGAYGVSCGVSGVTIGIMGGQWSHCPYGGGGKGPIVLLGWGSHCVPPPQAMAEVHVIGQLLGASGFSQRRLFCKWGLHAGNAWKVLGGLREGQTQVDDPQADDMAHWCHPLDVHFATKGLQGETPQLPHNSPISPPPHTIPLSPFCPPMPPLSPYTPS</sequence>
<dbReference type="GO" id="GO:0036038">
    <property type="term" value="C:MKS complex"/>
    <property type="evidence" value="ECO:0007669"/>
    <property type="project" value="TreeGrafter"/>
</dbReference>
<dbReference type="PROSITE" id="PS51381">
    <property type="entry name" value="C2_B9"/>
    <property type="match status" value="1"/>
</dbReference>
<accession>A0A8C2SS20</accession>
<dbReference type="GeneTree" id="ENSGT00940000171855"/>
<comment type="function">
    <text evidence="6">Component of the tectonic-like complex, a complex localized at the transition zone of primary cilia and acting as a barrier that prevents diffusion of transmembrane proteins between the cilia and plasma membranes.</text>
</comment>
<evidence type="ECO:0000256" key="2">
    <source>
        <dbReference type="ARBA" id="ARBA00022490"/>
    </source>
</evidence>
<name>A0A8C2SS20_COTJA</name>
<dbReference type="InterPro" id="IPR010796">
    <property type="entry name" value="C2_B9-type_dom"/>
</dbReference>
<evidence type="ECO:0000256" key="6">
    <source>
        <dbReference type="ARBA" id="ARBA00037672"/>
    </source>
</evidence>
<keyword evidence="3" id="KW-0970">Cilium biogenesis/degradation</keyword>
<evidence type="ECO:0000256" key="3">
    <source>
        <dbReference type="ARBA" id="ARBA00022794"/>
    </source>
</evidence>
<evidence type="ECO:0000256" key="4">
    <source>
        <dbReference type="ARBA" id="ARBA00023212"/>
    </source>
</evidence>
<proteinExistence type="inferred from homology"/>
<dbReference type="GO" id="GO:0060271">
    <property type="term" value="P:cilium assembly"/>
    <property type="evidence" value="ECO:0007669"/>
    <property type="project" value="TreeGrafter"/>
</dbReference>